<reference evidence="2" key="1">
    <citation type="submission" date="2015-09" db="EMBL/GenBank/DDBJ databases">
        <authorList>
            <person name="Bertelli C."/>
        </authorList>
    </citation>
    <scope>NUCLEOTIDE SEQUENCE [LARGE SCALE GENOMIC DNA]</scope>
    <source>
        <strain evidence="2">KNic</strain>
    </source>
</reference>
<sequence length="317" mass="35805">MNVNWPNQSLQPIWDAIIEKRIRSNLPGYRRPFSSMLGSACLGWADKILSTSSSSYVERKSFVSHQIVVENLSTRRPEIKQRMGAEIARINRIGTISIQASSTACTSMSGLPIDMIKEILKFNTVIEKVLLQRISTTFSQAGKESIQEMNQTESLLAEKQARMHLAFLLKHFDLFLRGTFNPWGVRGELYFDNQGNLIGLSSSETGYGSDAYYRIIDPQSLQIDDRLKGDFSAIDREHAFAFQLNLNWNPSSVQMPFCMSVLSHFQFSLNIDSLTEKIANLIIEGFNAKALEAWEKAQKSPLQQGGGYPIWLDYFGA</sequence>
<gene>
    <name evidence="1" type="ORF">PNK_0200</name>
</gene>
<dbReference type="RefSeq" id="WP_059059749.1">
    <property type="nucleotide sequence ID" value="NZ_LN879502.1"/>
</dbReference>
<organism evidence="1 2">
    <name type="scientific">Candidatus Protochlamydia naegleriophila</name>
    <dbReference type="NCBI Taxonomy" id="389348"/>
    <lineage>
        <taxon>Bacteria</taxon>
        <taxon>Pseudomonadati</taxon>
        <taxon>Chlamydiota</taxon>
        <taxon>Chlamydiia</taxon>
        <taxon>Parachlamydiales</taxon>
        <taxon>Parachlamydiaceae</taxon>
        <taxon>Candidatus Protochlamydia</taxon>
    </lineage>
</organism>
<name>A0A0U5J8T9_9BACT</name>
<dbReference type="InParanoid" id="A0A0U5J8T9"/>
<protein>
    <submittedName>
        <fullName evidence="1">Uncharacterized protein</fullName>
    </submittedName>
</protein>
<keyword evidence="2" id="KW-1185">Reference proteome</keyword>
<dbReference type="KEGG" id="pnl:PNK_0200"/>
<evidence type="ECO:0000313" key="1">
    <source>
        <dbReference type="EMBL" id="CUI15838.1"/>
    </source>
</evidence>
<accession>A0A0U5J8T9</accession>
<evidence type="ECO:0000313" key="2">
    <source>
        <dbReference type="Proteomes" id="UP000069902"/>
    </source>
</evidence>
<dbReference type="AlphaFoldDB" id="A0A0U5J8T9"/>
<proteinExistence type="predicted"/>
<dbReference type="EMBL" id="LN879502">
    <property type="protein sequence ID" value="CUI15838.1"/>
    <property type="molecule type" value="Genomic_DNA"/>
</dbReference>
<dbReference type="Proteomes" id="UP000069902">
    <property type="component" value="Chromosome cPNK"/>
</dbReference>
<dbReference type="PATRIC" id="fig|389348.3.peg.231"/>